<organism evidence="10 11">
    <name type="scientific">Nocardiopsis exhalans</name>
    <dbReference type="NCBI Taxonomy" id="163604"/>
    <lineage>
        <taxon>Bacteria</taxon>
        <taxon>Bacillati</taxon>
        <taxon>Actinomycetota</taxon>
        <taxon>Actinomycetes</taxon>
        <taxon>Streptosporangiales</taxon>
        <taxon>Nocardiopsidaceae</taxon>
        <taxon>Nocardiopsis</taxon>
    </lineage>
</organism>
<evidence type="ECO:0000256" key="6">
    <source>
        <dbReference type="ARBA" id="ARBA00022840"/>
    </source>
</evidence>
<evidence type="ECO:0000256" key="8">
    <source>
        <dbReference type="SAM" id="MobiDB-lite"/>
    </source>
</evidence>
<dbReference type="InterPro" id="IPR017441">
    <property type="entry name" value="Protein_kinase_ATP_BS"/>
</dbReference>
<dbReference type="Gene3D" id="1.10.510.10">
    <property type="entry name" value="Transferase(Phosphotransferase) domain 1"/>
    <property type="match status" value="1"/>
</dbReference>
<dbReference type="Proteomes" id="UP001055940">
    <property type="component" value="Chromosome"/>
</dbReference>
<dbReference type="InterPro" id="IPR000719">
    <property type="entry name" value="Prot_kinase_dom"/>
</dbReference>
<dbReference type="PANTHER" id="PTHR43289:SF6">
    <property type="entry name" value="SERINE_THREONINE-PROTEIN KINASE NEKL-3"/>
    <property type="match status" value="1"/>
</dbReference>
<dbReference type="PANTHER" id="PTHR43289">
    <property type="entry name" value="MITOGEN-ACTIVATED PROTEIN KINASE KINASE KINASE 20-RELATED"/>
    <property type="match status" value="1"/>
</dbReference>
<reference evidence="10" key="1">
    <citation type="submission" date="2022-06" db="EMBL/GenBank/DDBJ databases">
        <authorList>
            <person name="Ping M."/>
        </authorList>
    </citation>
    <scope>NUCLEOTIDE SEQUENCE</scope>
    <source>
        <strain evidence="10">JCM11759T</strain>
    </source>
</reference>
<dbReference type="SMART" id="SM00220">
    <property type="entry name" value="S_TKc"/>
    <property type="match status" value="1"/>
</dbReference>
<evidence type="ECO:0000256" key="7">
    <source>
        <dbReference type="PROSITE-ProRule" id="PRU10141"/>
    </source>
</evidence>
<dbReference type="GO" id="GO:0004674">
    <property type="term" value="F:protein serine/threonine kinase activity"/>
    <property type="evidence" value="ECO:0007669"/>
    <property type="project" value="UniProtKB-KW"/>
</dbReference>
<evidence type="ECO:0000256" key="3">
    <source>
        <dbReference type="ARBA" id="ARBA00022679"/>
    </source>
</evidence>
<dbReference type="SUPFAM" id="SSF56112">
    <property type="entry name" value="Protein kinase-like (PK-like)"/>
    <property type="match status" value="1"/>
</dbReference>
<dbReference type="Gene3D" id="3.40.1000.10">
    <property type="entry name" value="Mog1/PsbP, alpha/beta/alpha sandwich"/>
    <property type="match status" value="1"/>
</dbReference>
<dbReference type="PROSITE" id="PS00107">
    <property type="entry name" value="PROTEIN_KINASE_ATP"/>
    <property type="match status" value="1"/>
</dbReference>
<sequence length="545" mass="58376">MALPHRTLRERYELVSEVGRGGMGRVWRAHDAQLNRTVAVKEILLGPGMDEEERARVAARARREAQATAMGQHPNIVTVHDIVEDDGRPWIVMELLDGHSLLRLMRDRGPVPAERAAAWGLDLLDALTTAHEQGITHRDVKPENVMVTGSGRVVLTDFGIATIVDTAAVTQTAGVMGSAAYVAPERLASQPATPASDLWSLGATLYHAVTGVSPFQREGVPATLHAVLSLDPPQNLPGPLGAAISGMLVKDPLQRLDARGCRELLGAAARGEQTTGSHLPPTAPGRATTQTGAPLQTGELPPGATSPGPPLGPLVGATAVHTEPRRPRRLSWPVVVLTLGLSALLVAATLVIVNPWAEGGEETDQAGPQTQADTSSSPSPEHSPGSEATGQGSGEEPVAEGMTWTEDPEGFAMLIPDGWVRRVDGASVYYDSPSSNTYLQVDRTPHSTDDEYAHVLEQESNSLAENRLPGYQRIKLEDVTDQTSFASAADWEFSWDRGAGTWRLLARNIAVTAGDYYTLAWSSSEERWAGDARWRDHAIGSFDPL</sequence>
<evidence type="ECO:0000256" key="4">
    <source>
        <dbReference type="ARBA" id="ARBA00022741"/>
    </source>
</evidence>
<keyword evidence="5 10" id="KW-0418">Kinase</keyword>
<feature type="domain" description="Protein kinase" evidence="9">
    <location>
        <begin position="12"/>
        <end position="265"/>
    </location>
</feature>
<dbReference type="RefSeq" id="WP_254416665.1">
    <property type="nucleotide sequence ID" value="NZ_BAAAJB010000051.1"/>
</dbReference>
<accession>A0ABY5CZT7</accession>
<feature type="region of interest" description="Disordered" evidence="8">
    <location>
        <begin position="359"/>
        <end position="401"/>
    </location>
</feature>
<dbReference type="Pfam" id="PF00069">
    <property type="entry name" value="Pkinase"/>
    <property type="match status" value="1"/>
</dbReference>
<keyword evidence="6 7" id="KW-0067">ATP-binding</keyword>
<keyword evidence="2 10" id="KW-0723">Serine/threonine-protein kinase</keyword>
<evidence type="ECO:0000256" key="2">
    <source>
        <dbReference type="ARBA" id="ARBA00022527"/>
    </source>
</evidence>
<gene>
    <name evidence="10" type="ORF">NE857_17055</name>
</gene>
<feature type="compositionally biased region" description="Low complexity" evidence="8">
    <location>
        <begin position="375"/>
        <end position="387"/>
    </location>
</feature>
<dbReference type="EC" id="2.7.11.1" evidence="1"/>
<dbReference type="EMBL" id="CP099837">
    <property type="protein sequence ID" value="USY17077.1"/>
    <property type="molecule type" value="Genomic_DNA"/>
</dbReference>
<dbReference type="PROSITE" id="PS50011">
    <property type="entry name" value="PROTEIN_KINASE_DOM"/>
    <property type="match status" value="1"/>
</dbReference>
<keyword evidence="3" id="KW-0808">Transferase</keyword>
<keyword evidence="11" id="KW-1185">Reference proteome</keyword>
<proteinExistence type="predicted"/>
<dbReference type="InterPro" id="IPR008271">
    <property type="entry name" value="Ser/Thr_kinase_AS"/>
</dbReference>
<name>A0ABY5CZT7_9ACTN</name>
<evidence type="ECO:0000313" key="10">
    <source>
        <dbReference type="EMBL" id="USY17077.1"/>
    </source>
</evidence>
<evidence type="ECO:0000256" key="1">
    <source>
        <dbReference type="ARBA" id="ARBA00012513"/>
    </source>
</evidence>
<feature type="region of interest" description="Disordered" evidence="8">
    <location>
        <begin position="268"/>
        <end position="317"/>
    </location>
</feature>
<dbReference type="CDD" id="cd14014">
    <property type="entry name" value="STKc_PknB_like"/>
    <property type="match status" value="1"/>
</dbReference>
<dbReference type="PROSITE" id="PS00108">
    <property type="entry name" value="PROTEIN_KINASE_ST"/>
    <property type="match status" value="1"/>
</dbReference>
<evidence type="ECO:0000256" key="5">
    <source>
        <dbReference type="ARBA" id="ARBA00022777"/>
    </source>
</evidence>
<dbReference type="Gene3D" id="3.30.200.20">
    <property type="entry name" value="Phosphorylase Kinase, domain 1"/>
    <property type="match status" value="1"/>
</dbReference>
<keyword evidence="4 7" id="KW-0547">Nucleotide-binding</keyword>
<protein>
    <recommendedName>
        <fullName evidence="1">non-specific serine/threonine protein kinase</fullName>
        <ecNumber evidence="1">2.7.11.1</ecNumber>
    </recommendedName>
</protein>
<feature type="binding site" evidence="7">
    <location>
        <position position="41"/>
    </location>
    <ligand>
        <name>ATP</name>
        <dbReference type="ChEBI" id="CHEBI:30616"/>
    </ligand>
</feature>
<dbReference type="InterPro" id="IPR011009">
    <property type="entry name" value="Kinase-like_dom_sf"/>
</dbReference>
<evidence type="ECO:0000259" key="9">
    <source>
        <dbReference type="PROSITE" id="PS50011"/>
    </source>
</evidence>
<evidence type="ECO:0000313" key="11">
    <source>
        <dbReference type="Proteomes" id="UP001055940"/>
    </source>
</evidence>